<dbReference type="SUPFAM" id="SSF52279">
    <property type="entry name" value="Beta-D-glucan exohydrolase, C-terminal domain"/>
    <property type="match status" value="1"/>
</dbReference>
<feature type="domain" description="PA14" evidence="11">
    <location>
        <begin position="404"/>
        <end position="555"/>
    </location>
</feature>
<dbReference type="SUPFAM" id="SSF51445">
    <property type="entry name" value="(Trans)glycosidases"/>
    <property type="match status" value="1"/>
</dbReference>
<comment type="pathway">
    <text evidence="2">Glycan metabolism; cellulose degradation.</text>
</comment>
<dbReference type="SMART" id="SM00758">
    <property type="entry name" value="PA14"/>
    <property type="match status" value="1"/>
</dbReference>
<evidence type="ECO:0000256" key="4">
    <source>
        <dbReference type="ARBA" id="ARBA00012744"/>
    </source>
</evidence>
<dbReference type="EMBL" id="JAGMUU010000014">
    <property type="protein sequence ID" value="KAH7139948.1"/>
    <property type="molecule type" value="Genomic_DNA"/>
</dbReference>
<evidence type="ECO:0000256" key="7">
    <source>
        <dbReference type="ARBA" id="ARBA00023277"/>
    </source>
</evidence>
<reference evidence="12" key="1">
    <citation type="journal article" date="2021" name="Nat. Commun.">
        <title>Genetic determinants of endophytism in the Arabidopsis root mycobiome.</title>
        <authorList>
            <person name="Mesny F."/>
            <person name="Miyauchi S."/>
            <person name="Thiergart T."/>
            <person name="Pickel B."/>
            <person name="Atanasova L."/>
            <person name="Karlsson M."/>
            <person name="Huettel B."/>
            <person name="Barry K.W."/>
            <person name="Haridas S."/>
            <person name="Chen C."/>
            <person name="Bauer D."/>
            <person name="Andreopoulos W."/>
            <person name="Pangilinan J."/>
            <person name="LaButti K."/>
            <person name="Riley R."/>
            <person name="Lipzen A."/>
            <person name="Clum A."/>
            <person name="Drula E."/>
            <person name="Henrissat B."/>
            <person name="Kohler A."/>
            <person name="Grigoriev I.V."/>
            <person name="Martin F.M."/>
            <person name="Hacquard S."/>
        </authorList>
    </citation>
    <scope>NUCLEOTIDE SEQUENCE</scope>
    <source>
        <strain evidence="12">MPI-CAGE-AT-0021</strain>
    </source>
</reference>
<protein>
    <recommendedName>
        <fullName evidence="4">beta-glucosidase</fullName>
        <ecNumber evidence="4">3.2.1.21</ecNumber>
    </recommendedName>
</protein>
<dbReference type="InterPro" id="IPR037524">
    <property type="entry name" value="PA14/GLEYA"/>
</dbReference>
<evidence type="ECO:0000256" key="6">
    <source>
        <dbReference type="ARBA" id="ARBA00023180"/>
    </source>
</evidence>
<comment type="similarity">
    <text evidence="3">Belongs to the glycosyl hydrolase 3 family.</text>
</comment>
<dbReference type="PRINTS" id="PR00133">
    <property type="entry name" value="GLHYDRLASE3"/>
</dbReference>
<dbReference type="Gene3D" id="3.20.20.300">
    <property type="entry name" value="Glycoside hydrolase, family 3, N-terminal domain"/>
    <property type="match status" value="1"/>
</dbReference>
<dbReference type="GO" id="GO:0008422">
    <property type="term" value="F:beta-glucosidase activity"/>
    <property type="evidence" value="ECO:0007669"/>
    <property type="project" value="UniProtKB-EC"/>
</dbReference>
<dbReference type="InterPro" id="IPR026891">
    <property type="entry name" value="Fn3-like"/>
</dbReference>
<dbReference type="Gene3D" id="2.60.120.260">
    <property type="entry name" value="Galactose-binding domain-like"/>
    <property type="match status" value="1"/>
</dbReference>
<dbReference type="InterPro" id="IPR036881">
    <property type="entry name" value="Glyco_hydro_3_C_sf"/>
</dbReference>
<dbReference type="InterPro" id="IPR013783">
    <property type="entry name" value="Ig-like_fold"/>
</dbReference>
<keyword evidence="8" id="KW-0326">Glycosidase</keyword>
<evidence type="ECO:0000256" key="3">
    <source>
        <dbReference type="ARBA" id="ARBA00005336"/>
    </source>
</evidence>
<evidence type="ECO:0000313" key="13">
    <source>
        <dbReference type="Proteomes" id="UP000717696"/>
    </source>
</evidence>
<proteinExistence type="inferred from homology"/>
<dbReference type="FunFam" id="2.60.40.10:FF:000495">
    <property type="entry name" value="Periplasmic beta-glucosidase"/>
    <property type="match status" value="1"/>
</dbReference>
<dbReference type="SUPFAM" id="SSF56988">
    <property type="entry name" value="Anthrax protective antigen"/>
    <property type="match status" value="1"/>
</dbReference>
<dbReference type="Pfam" id="PF01915">
    <property type="entry name" value="Glyco_hydro_3_C"/>
    <property type="match status" value="1"/>
</dbReference>
<comment type="catalytic activity">
    <reaction evidence="1">
        <text>Hydrolysis of terminal, non-reducing beta-D-glucosyl residues with release of beta-D-glucose.</text>
        <dbReference type="EC" id="3.2.1.21"/>
    </reaction>
</comment>
<dbReference type="AlphaFoldDB" id="A0A9P9ELN9"/>
<name>A0A9P9ELN9_9HYPO</name>
<keyword evidence="7" id="KW-0119">Carbohydrate metabolism</keyword>
<accession>A0A9P9ELN9</accession>
<evidence type="ECO:0000259" key="11">
    <source>
        <dbReference type="PROSITE" id="PS51820"/>
    </source>
</evidence>
<evidence type="ECO:0000256" key="10">
    <source>
        <dbReference type="SAM" id="MobiDB-lite"/>
    </source>
</evidence>
<evidence type="ECO:0000256" key="1">
    <source>
        <dbReference type="ARBA" id="ARBA00000448"/>
    </source>
</evidence>
<evidence type="ECO:0000256" key="2">
    <source>
        <dbReference type="ARBA" id="ARBA00004987"/>
    </source>
</evidence>
<dbReference type="GO" id="GO:0000272">
    <property type="term" value="P:polysaccharide catabolic process"/>
    <property type="evidence" value="ECO:0007669"/>
    <property type="project" value="UniProtKB-KW"/>
</dbReference>
<keyword evidence="5 12" id="KW-0378">Hydrolase</keyword>
<evidence type="ECO:0000256" key="8">
    <source>
        <dbReference type="ARBA" id="ARBA00023295"/>
    </source>
</evidence>
<feature type="region of interest" description="Disordered" evidence="10">
    <location>
        <begin position="286"/>
        <end position="306"/>
    </location>
</feature>
<dbReference type="PROSITE" id="PS51820">
    <property type="entry name" value="PA14"/>
    <property type="match status" value="1"/>
</dbReference>
<dbReference type="Pfam" id="PF07691">
    <property type="entry name" value="PA14"/>
    <property type="match status" value="1"/>
</dbReference>
<dbReference type="Gene3D" id="2.60.40.10">
    <property type="entry name" value="Immunoglobulins"/>
    <property type="match status" value="1"/>
</dbReference>
<sequence length="826" mass="90741">MTGETMVEVDFRTLVSDLTLEEKISLLSGRDFVSTPGVPRAGIPPLKTVDSVNGIRPTDFHGQLSTASFPNTACLGSTWNADLLERLGQQIAQQAKFKHAQVVLGPTINIHRDPRAGRNFECFSEDPLLSGHLGAAIVNGIQSQGVGACPKHFVCNDSETFRHYYNVDASPDGRPLREIYLAAWQQLLKRSNPVAVMTAYNKVNGTYCCENSDLIEKILRKEWGFDGAVMSDWFGTRSTVAAIEAGLDLEMPLPFFRAAKLAKAVQSGEVSEKTIDARVEKMLQMRNRTRPSHGEGPERSEITDESNAIARDLAAEGIILLKNSEMTLPFSTSDSPKIAVIGEYGQRPILTGGGSASCEAQYRQVPHELLREAHPNPDNVKYAAGVRTRVIVPVADSSILRAKNGKEGVDVSYFNDDATEPLLTEVLDEATIFMLGKYKPGLKVPGSHLEMSTTLTPKTTGTHLLAVRHSGAFSLRVDDVEVLSGPVPNITTEQFLFSPIKYETRLDFAMEAGKAYQIHLKMQSRELTIGEPTPYGATLCFEEQYSEEGAIAEAVEIASKADISLIYAGRNQQHESEGFDMDAITLPDNQTALIKRVAAASKRTVLLLHCGNPIDVSSFEDSVDAIVNMHFPGQEGPAAVVDILTGKTNPSGRLATTWFKTLEDWPSFGHFPSEKKENGDVEIKYEEGLSVGYRASDRESRIRWPFGYGLSYTSFSYKDLRVKVDKSSSPATLKATVNVANTGSILGKEVVQVYVSPSQNTQAWRPERELKGFAKVSLKPGESREIGIEMDLDTSCQYWDEAEKTWKLDVGEYKVKVGSCSTSFVI</sequence>
<evidence type="ECO:0000256" key="5">
    <source>
        <dbReference type="ARBA" id="ARBA00022801"/>
    </source>
</evidence>
<dbReference type="Pfam" id="PF00933">
    <property type="entry name" value="Glyco_hydro_3"/>
    <property type="match status" value="1"/>
</dbReference>
<keyword evidence="13" id="KW-1185">Reference proteome</keyword>
<dbReference type="Pfam" id="PF14310">
    <property type="entry name" value="Fn3-like"/>
    <property type="match status" value="1"/>
</dbReference>
<keyword evidence="6" id="KW-0325">Glycoprotein</keyword>
<dbReference type="InterPro" id="IPR002772">
    <property type="entry name" value="Glyco_hydro_3_C"/>
</dbReference>
<dbReference type="InterPro" id="IPR001764">
    <property type="entry name" value="Glyco_hydro_3_N"/>
</dbReference>
<dbReference type="InterPro" id="IPR050288">
    <property type="entry name" value="Cellulose_deg_GH3"/>
</dbReference>
<dbReference type="InterPro" id="IPR036962">
    <property type="entry name" value="Glyco_hydro_3_N_sf"/>
</dbReference>
<dbReference type="InterPro" id="IPR011658">
    <property type="entry name" value="PA14_dom"/>
</dbReference>
<dbReference type="PANTHER" id="PTHR42715">
    <property type="entry name" value="BETA-GLUCOSIDASE"/>
    <property type="match status" value="1"/>
</dbReference>
<gene>
    <name evidence="12" type="ORF">B0J13DRAFT_478320</name>
</gene>
<evidence type="ECO:0000313" key="12">
    <source>
        <dbReference type="EMBL" id="KAH7139948.1"/>
    </source>
</evidence>
<dbReference type="EC" id="3.2.1.21" evidence="4"/>
<organism evidence="12 13">
    <name type="scientific">Dactylonectria estremocensis</name>
    <dbReference type="NCBI Taxonomy" id="1079267"/>
    <lineage>
        <taxon>Eukaryota</taxon>
        <taxon>Fungi</taxon>
        <taxon>Dikarya</taxon>
        <taxon>Ascomycota</taxon>
        <taxon>Pezizomycotina</taxon>
        <taxon>Sordariomycetes</taxon>
        <taxon>Hypocreomycetidae</taxon>
        <taxon>Hypocreales</taxon>
        <taxon>Nectriaceae</taxon>
        <taxon>Dactylonectria</taxon>
    </lineage>
</organism>
<feature type="compositionally biased region" description="Basic and acidic residues" evidence="10">
    <location>
        <begin position="292"/>
        <end position="302"/>
    </location>
</feature>
<dbReference type="SMART" id="SM01217">
    <property type="entry name" value="Fn3_like"/>
    <property type="match status" value="1"/>
</dbReference>
<dbReference type="PANTHER" id="PTHR42715:SF10">
    <property type="entry name" value="BETA-GLUCOSIDASE"/>
    <property type="match status" value="1"/>
</dbReference>
<keyword evidence="9" id="KW-0624">Polysaccharide degradation</keyword>
<evidence type="ECO:0000256" key="9">
    <source>
        <dbReference type="ARBA" id="ARBA00023326"/>
    </source>
</evidence>
<dbReference type="InterPro" id="IPR017853">
    <property type="entry name" value="GH"/>
</dbReference>
<dbReference type="Gene3D" id="3.40.50.1700">
    <property type="entry name" value="Glycoside hydrolase family 3 C-terminal domain"/>
    <property type="match status" value="1"/>
</dbReference>
<dbReference type="OrthoDB" id="10036721at2759"/>
<comment type="caution">
    <text evidence="12">The sequence shown here is derived from an EMBL/GenBank/DDBJ whole genome shotgun (WGS) entry which is preliminary data.</text>
</comment>
<dbReference type="Proteomes" id="UP000717696">
    <property type="component" value="Unassembled WGS sequence"/>
</dbReference>